<dbReference type="Proteomes" id="UP000184204">
    <property type="component" value="Unassembled WGS sequence"/>
</dbReference>
<dbReference type="RefSeq" id="WP_066050114.1">
    <property type="nucleotide sequence ID" value="NZ_CP014223.1"/>
</dbReference>
<gene>
    <name evidence="2" type="ORF">CPRO_16560</name>
    <name evidence="3" type="ORF">SAMN02745151_02825</name>
</gene>
<dbReference type="PANTHER" id="PTHR46623:SF6">
    <property type="entry name" value="ALPHA_BETA-HYDROLASES SUPERFAMILY PROTEIN"/>
    <property type="match status" value="1"/>
</dbReference>
<evidence type="ECO:0000313" key="4">
    <source>
        <dbReference type="Proteomes" id="UP000068026"/>
    </source>
</evidence>
<name>A0A0X1U8H0_ANAPI</name>
<reference evidence="5" key="3">
    <citation type="submission" date="2016-11" db="EMBL/GenBank/DDBJ databases">
        <authorList>
            <person name="Jaros S."/>
            <person name="Januszkiewicz K."/>
            <person name="Wedrychowicz H."/>
        </authorList>
    </citation>
    <scope>NUCLEOTIDE SEQUENCE [LARGE SCALE GENOMIC DNA]</scope>
    <source>
        <strain evidence="5">DSM 1682</strain>
    </source>
</reference>
<dbReference type="PANTHER" id="PTHR46623">
    <property type="entry name" value="CARBOXYMETHYLENEBUTENOLIDASE-RELATED"/>
    <property type="match status" value="1"/>
</dbReference>
<dbReference type="InterPro" id="IPR002925">
    <property type="entry name" value="Dienelactn_hydro"/>
</dbReference>
<dbReference type="Pfam" id="PF01738">
    <property type="entry name" value="DLH"/>
    <property type="match status" value="1"/>
</dbReference>
<keyword evidence="3" id="KW-0378">Hydrolase</keyword>
<accession>A0A0X1U8H0</accession>
<dbReference type="Proteomes" id="UP000068026">
    <property type="component" value="Chromosome"/>
</dbReference>
<reference evidence="3" key="4">
    <citation type="submission" date="2016-11" db="EMBL/GenBank/DDBJ databases">
        <authorList>
            <person name="Varghese N."/>
            <person name="Submissions S."/>
        </authorList>
    </citation>
    <scope>NUCLEOTIDE SEQUENCE</scope>
    <source>
        <strain evidence="3">DSM 1682</strain>
    </source>
</reference>
<evidence type="ECO:0000313" key="3">
    <source>
        <dbReference type="EMBL" id="SHF11551.1"/>
    </source>
</evidence>
<dbReference type="EMBL" id="FQUA01000018">
    <property type="protein sequence ID" value="SHF11551.1"/>
    <property type="molecule type" value="Genomic_DNA"/>
</dbReference>
<keyword evidence="4" id="KW-1185">Reference proteome</keyword>
<sequence length="196" mass="22988">MYRKTCNNKNAVIILHEIYGINCYIEEICTEYNLQGFDVFCPDIIQREKFLYSEKTEAYQHFINNKGFEYYKVIEDLISKLKLIYDKVYIIGFSVGATIAWRCSQHPKCDGIVCCYGSRIRDYIELQPLCPVLLLFAKQDSFDVEYVAEQLAGKKNIDIHILQASHGFMDHYSDCFNKEQAQISKICIRKFLNRNL</sequence>
<dbReference type="SUPFAM" id="SSF53474">
    <property type="entry name" value="alpha/beta-Hydrolases"/>
    <property type="match status" value="1"/>
</dbReference>
<protein>
    <submittedName>
        <fullName evidence="2 3">Dienelactone hydrolase</fullName>
    </submittedName>
</protein>
<evidence type="ECO:0000313" key="2">
    <source>
        <dbReference type="EMBL" id="AMJ41246.1"/>
    </source>
</evidence>
<proteinExistence type="predicted"/>
<dbReference type="KEGG" id="cpro:CPRO_16560"/>
<dbReference type="Gene3D" id="3.40.50.1820">
    <property type="entry name" value="alpha/beta hydrolase"/>
    <property type="match status" value="1"/>
</dbReference>
<reference evidence="4" key="2">
    <citation type="submission" date="2016-01" db="EMBL/GenBank/DDBJ databases">
        <authorList>
            <person name="Poehlein A."/>
            <person name="Schlien K."/>
            <person name="Gottschalk G."/>
            <person name="Buckel W."/>
            <person name="Daniel R."/>
        </authorList>
    </citation>
    <scope>NUCLEOTIDE SEQUENCE [LARGE SCALE GENOMIC DNA]</scope>
    <source>
        <strain evidence="4">X2</strain>
    </source>
</reference>
<reference evidence="2 4" key="1">
    <citation type="journal article" date="2016" name="Genome Announc.">
        <title>Complete Genome Sequence of the Amino Acid-Fermenting Clostridium propionicum X2 (DSM 1682).</title>
        <authorList>
            <person name="Poehlein A."/>
            <person name="Schlien K."/>
            <person name="Chowdhury N.P."/>
            <person name="Gottschalk G."/>
            <person name="Buckel W."/>
            <person name="Daniel R."/>
        </authorList>
    </citation>
    <scope>NUCLEOTIDE SEQUENCE [LARGE SCALE GENOMIC DNA]</scope>
    <source>
        <strain evidence="2 4">X2</strain>
    </source>
</reference>
<feature type="domain" description="Dienelactone hydrolase" evidence="1">
    <location>
        <begin position="8"/>
        <end position="181"/>
    </location>
</feature>
<evidence type="ECO:0000313" key="5">
    <source>
        <dbReference type="Proteomes" id="UP000184204"/>
    </source>
</evidence>
<dbReference type="InterPro" id="IPR051049">
    <property type="entry name" value="Dienelactone_hydrolase-like"/>
</dbReference>
<evidence type="ECO:0000259" key="1">
    <source>
        <dbReference type="Pfam" id="PF01738"/>
    </source>
</evidence>
<dbReference type="GO" id="GO:0016787">
    <property type="term" value="F:hydrolase activity"/>
    <property type="evidence" value="ECO:0007669"/>
    <property type="project" value="UniProtKB-KW"/>
</dbReference>
<organism evidence="3 5">
    <name type="scientific">Anaerotignum propionicum DSM 1682</name>
    <dbReference type="NCBI Taxonomy" id="991789"/>
    <lineage>
        <taxon>Bacteria</taxon>
        <taxon>Bacillati</taxon>
        <taxon>Bacillota</taxon>
        <taxon>Clostridia</taxon>
        <taxon>Lachnospirales</taxon>
        <taxon>Anaerotignaceae</taxon>
        <taxon>Anaerotignum</taxon>
    </lineage>
</organism>
<dbReference type="EMBL" id="CP014223">
    <property type="protein sequence ID" value="AMJ41246.1"/>
    <property type="molecule type" value="Genomic_DNA"/>
</dbReference>
<dbReference type="AlphaFoldDB" id="A0A0X1U8H0"/>
<dbReference type="OrthoDB" id="115291at2"/>
<dbReference type="InterPro" id="IPR029058">
    <property type="entry name" value="AB_hydrolase_fold"/>
</dbReference>